<dbReference type="AlphaFoldDB" id="A0A6J7KJJ8"/>
<feature type="compositionally biased region" description="Gly residues" evidence="1">
    <location>
        <begin position="89"/>
        <end position="99"/>
    </location>
</feature>
<name>A0A6J7KJJ8_9ZZZZ</name>
<feature type="compositionally biased region" description="Basic residues" evidence="1">
    <location>
        <begin position="70"/>
        <end position="82"/>
    </location>
</feature>
<evidence type="ECO:0000259" key="2">
    <source>
        <dbReference type="SMART" id="SM00900"/>
    </source>
</evidence>
<evidence type="ECO:0000313" key="3">
    <source>
        <dbReference type="EMBL" id="CAB4954064.1"/>
    </source>
</evidence>
<gene>
    <name evidence="3" type="ORF">UFOPK3837_00624</name>
</gene>
<feature type="compositionally biased region" description="Low complexity" evidence="1">
    <location>
        <begin position="33"/>
        <end position="69"/>
    </location>
</feature>
<dbReference type="Pfam" id="PF04205">
    <property type="entry name" value="FMN_bind"/>
    <property type="match status" value="1"/>
</dbReference>
<sequence>MRTSTKVAVSLFTLGTLAVSYKLGNPATTNGLTASGVTTTAPTTSNTVSLGGTPSALPTTSPTPSTAPKKSTKKKTPAKKKPTASGSGASTGTGSGTTGGTTTPPVTTGVAGTKTGSLFHENVWGGYVQVSVTKDASGTITAVNLVQANATGGRNSAFSILQQAAVQAQGSNFGNVSRATYTTQVFKQALDSALAKF</sequence>
<dbReference type="SMART" id="SM00900">
    <property type="entry name" value="FMN_bind"/>
    <property type="match status" value="1"/>
</dbReference>
<proteinExistence type="predicted"/>
<feature type="compositionally biased region" description="Low complexity" evidence="1">
    <location>
        <begin position="100"/>
        <end position="109"/>
    </location>
</feature>
<feature type="domain" description="FMN-binding" evidence="2">
    <location>
        <begin position="123"/>
        <end position="197"/>
    </location>
</feature>
<reference evidence="3" key="1">
    <citation type="submission" date="2020-05" db="EMBL/GenBank/DDBJ databases">
        <authorList>
            <person name="Chiriac C."/>
            <person name="Salcher M."/>
            <person name="Ghai R."/>
            <person name="Kavagutti S V."/>
        </authorList>
    </citation>
    <scope>NUCLEOTIDE SEQUENCE</scope>
</reference>
<organism evidence="3">
    <name type="scientific">freshwater metagenome</name>
    <dbReference type="NCBI Taxonomy" id="449393"/>
    <lineage>
        <taxon>unclassified sequences</taxon>
        <taxon>metagenomes</taxon>
        <taxon>ecological metagenomes</taxon>
    </lineage>
</organism>
<protein>
    <submittedName>
        <fullName evidence="3">Unannotated protein</fullName>
    </submittedName>
</protein>
<accession>A0A6J7KJJ8</accession>
<dbReference type="InterPro" id="IPR007329">
    <property type="entry name" value="FMN-bd"/>
</dbReference>
<feature type="region of interest" description="Disordered" evidence="1">
    <location>
        <begin position="27"/>
        <end position="109"/>
    </location>
</feature>
<evidence type="ECO:0000256" key="1">
    <source>
        <dbReference type="SAM" id="MobiDB-lite"/>
    </source>
</evidence>
<dbReference type="GO" id="GO:0010181">
    <property type="term" value="F:FMN binding"/>
    <property type="evidence" value="ECO:0007669"/>
    <property type="project" value="InterPro"/>
</dbReference>
<dbReference type="EMBL" id="CAFBNO010000020">
    <property type="protein sequence ID" value="CAB4954064.1"/>
    <property type="molecule type" value="Genomic_DNA"/>
</dbReference>
<dbReference type="GO" id="GO:0016020">
    <property type="term" value="C:membrane"/>
    <property type="evidence" value="ECO:0007669"/>
    <property type="project" value="InterPro"/>
</dbReference>